<dbReference type="GO" id="GO:0005886">
    <property type="term" value="C:plasma membrane"/>
    <property type="evidence" value="ECO:0007669"/>
    <property type="project" value="UniProtKB-SubCell"/>
</dbReference>
<name>A0A2U3Q9Q1_9BRAD</name>
<evidence type="ECO:0000256" key="3">
    <source>
        <dbReference type="ARBA" id="ARBA00022475"/>
    </source>
</evidence>
<feature type="transmembrane region" description="Helical" evidence="7">
    <location>
        <begin position="384"/>
        <end position="405"/>
    </location>
</feature>
<evidence type="ECO:0000256" key="4">
    <source>
        <dbReference type="ARBA" id="ARBA00022692"/>
    </source>
</evidence>
<feature type="transmembrane region" description="Helical" evidence="7">
    <location>
        <begin position="236"/>
        <end position="256"/>
    </location>
</feature>
<dbReference type="CDD" id="cd06173">
    <property type="entry name" value="MFS_MefA_like"/>
    <property type="match status" value="1"/>
</dbReference>
<evidence type="ECO:0000256" key="1">
    <source>
        <dbReference type="ARBA" id="ARBA00004651"/>
    </source>
</evidence>
<dbReference type="Pfam" id="PF05977">
    <property type="entry name" value="MFS_3"/>
    <property type="match status" value="1"/>
</dbReference>
<evidence type="ECO:0000256" key="7">
    <source>
        <dbReference type="SAM" id="Phobius"/>
    </source>
</evidence>
<feature type="transmembrane region" description="Helical" evidence="7">
    <location>
        <begin position="28"/>
        <end position="50"/>
    </location>
</feature>
<dbReference type="InterPro" id="IPR010290">
    <property type="entry name" value="TM_effector"/>
</dbReference>
<dbReference type="PANTHER" id="PTHR23513:SF11">
    <property type="entry name" value="STAPHYLOFERRIN A TRANSPORTER"/>
    <property type="match status" value="1"/>
</dbReference>
<feature type="transmembrane region" description="Helical" evidence="7">
    <location>
        <begin position="268"/>
        <end position="289"/>
    </location>
</feature>
<feature type="transmembrane region" description="Helical" evidence="7">
    <location>
        <begin position="62"/>
        <end position="83"/>
    </location>
</feature>
<accession>A0A2U3Q9Q1</accession>
<evidence type="ECO:0000313" key="9">
    <source>
        <dbReference type="Proteomes" id="UP000246085"/>
    </source>
</evidence>
<evidence type="ECO:0000256" key="2">
    <source>
        <dbReference type="ARBA" id="ARBA00022448"/>
    </source>
</evidence>
<evidence type="ECO:0000256" key="6">
    <source>
        <dbReference type="ARBA" id="ARBA00023136"/>
    </source>
</evidence>
<evidence type="ECO:0000313" key="8">
    <source>
        <dbReference type="EMBL" id="SPP98080.1"/>
    </source>
</evidence>
<feature type="transmembrane region" description="Helical" evidence="7">
    <location>
        <begin position="359"/>
        <end position="378"/>
    </location>
</feature>
<dbReference type="Gene3D" id="1.20.1250.20">
    <property type="entry name" value="MFS general substrate transporter like domains"/>
    <property type="match status" value="1"/>
</dbReference>
<keyword evidence="2" id="KW-0813">Transport</keyword>
<keyword evidence="6 7" id="KW-0472">Membrane</keyword>
<feature type="transmembrane region" description="Helical" evidence="7">
    <location>
        <begin position="117"/>
        <end position="137"/>
    </location>
</feature>
<dbReference type="KEGG" id="bvz:BRAD3257_7329"/>
<proteinExistence type="predicted"/>
<dbReference type="InterPro" id="IPR036259">
    <property type="entry name" value="MFS_trans_sf"/>
</dbReference>
<feature type="transmembrane region" description="Helical" evidence="7">
    <location>
        <begin position="321"/>
        <end position="347"/>
    </location>
</feature>
<dbReference type="EMBL" id="LS398110">
    <property type="protein sequence ID" value="SPP98080.1"/>
    <property type="molecule type" value="Genomic_DNA"/>
</dbReference>
<reference evidence="8 9" key="1">
    <citation type="submission" date="2018-03" db="EMBL/GenBank/DDBJ databases">
        <authorList>
            <person name="Gully D."/>
        </authorList>
    </citation>
    <scope>NUCLEOTIDE SEQUENCE [LARGE SCALE GENOMIC DNA]</scope>
    <source>
        <strain evidence="8">ORS3257</strain>
    </source>
</reference>
<feature type="transmembrane region" description="Helical" evidence="7">
    <location>
        <begin position="149"/>
        <end position="167"/>
    </location>
</feature>
<evidence type="ECO:0000256" key="5">
    <source>
        <dbReference type="ARBA" id="ARBA00022989"/>
    </source>
</evidence>
<dbReference type="PANTHER" id="PTHR23513">
    <property type="entry name" value="INTEGRAL MEMBRANE EFFLUX PROTEIN-RELATED"/>
    <property type="match status" value="1"/>
</dbReference>
<dbReference type="SUPFAM" id="SSF103473">
    <property type="entry name" value="MFS general substrate transporter"/>
    <property type="match status" value="1"/>
</dbReference>
<feature type="transmembrane region" description="Helical" evidence="7">
    <location>
        <begin position="173"/>
        <end position="200"/>
    </location>
</feature>
<keyword evidence="3" id="KW-1003">Cell membrane</keyword>
<protein>
    <submittedName>
        <fullName evidence="8">Putative TRANSMEMBRANE TRANSPORT PROTEIN</fullName>
    </submittedName>
</protein>
<keyword evidence="4 7" id="KW-0812">Transmembrane</keyword>
<comment type="subcellular location">
    <subcellularLocation>
        <location evidence="1">Cell membrane</location>
        <topology evidence="1">Multi-pass membrane protein</topology>
    </subcellularLocation>
</comment>
<sequence>MCRVARPGANSISTTPLAPLRNSTFRSIWLAAQISSLGTPIQTVAIGWLMATISNSDLMVALVQASSTLPTFILFILAGAIAGNFNRRRVMLATQCLMALAYAILTTIIALGDMDPWIILGFSVLVGCGAALNNPAWQASVGDIVDRRHLADAVTLLSVGFNIVRSGPALGGVIVTSFGVLTTFALNTLSYLAPLGAIWCCAWKVRSSSLPPESMATAIHDRVRFTAMSSEIKASIARGTLFGWASTSILALLPLIVRDQLMGGPITYGTLMAGFGTGAFFAGISNGLFRQTLSQERLIELACIACAVCSLSLALHPPLILAAAALALGGAGWVVAWSGLGVSVQLASPRWIVGRTLSIYCALTYGGIAAGSWVWGTVAQKCSVSWALAGSAGGLLLVAATGFLLPVGECRESDLDPLEEFDAPALALDLNTRCSPVVVKIEYLIAKRNVQAFLGFMRERRQVQSRVGARVGPSCATFKSPRIGRRHSARQPGRIIFA</sequence>
<feature type="transmembrane region" description="Helical" evidence="7">
    <location>
        <begin position="90"/>
        <end position="111"/>
    </location>
</feature>
<feature type="transmembrane region" description="Helical" evidence="7">
    <location>
        <begin position="298"/>
        <end position="315"/>
    </location>
</feature>
<dbReference type="AlphaFoldDB" id="A0A2U3Q9Q1"/>
<organism evidence="8 9">
    <name type="scientific">Bradyrhizobium vignae</name>
    <dbReference type="NCBI Taxonomy" id="1549949"/>
    <lineage>
        <taxon>Bacteria</taxon>
        <taxon>Pseudomonadati</taxon>
        <taxon>Pseudomonadota</taxon>
        <taxon>Alphaproteobacteria</taxon>
        <taxon>Hyphomicrobiales</taxon>
        <taxon>Nitrobacteraceae</taxon>
        <taxon>Bradyrhizobium</taxon>
    </lineage>
</organism>
<keyword evidence="5 7" id="KW-1133">Transmembrane helix</keyword>
<dbReference type="Proteomes" id="UP000246085">
    <property type="component" value="Chromosome BRAD3257"/>
</dbReference>
<gene>
    <name evidence="8" type="primary">msi</name>
    <name evidence="8" type="ORF">BRAD3257_7329</name>
</gene>